<organism evidence="2 3">
    <name type="scientific">Zopfia rhizophila CBS 207.26</name>
    <dbReference type="NCBI Taxonomy" id="1314779"/>
    <lineage>
        <taxon>Eukaryota</taxon>
        <taxon>Fungi</taxon>
        <taxon>Dikarya</taxon>
        <taxon>Ascomycota</taxon>
        <taxon>Pezizomycotina</taxon>
        <taxon>Dothideomycetes</taxon>
        <taxon>Dothideomycetes incertae sedis</taxon>
        <taxon>Zopfiaceae</taxon>
        <taxon>Zopfia</taxon>
    </lineage>
</organism>
<keyword evidence="1" id="KW-0812">Transmembrane</keyword>
<accession>A0A6A6DEW6</accession>
<keyword evidence="1" id="KW-0472">Membrane</keyword>
<evidence type="ECO:0000256" key="1">
    <source>
        <dbReference type="SAM" id="Phobius"/>
    </source>
</evidence>
<dbReference type="Proteomes" id="UP000800200">
    <property type="component" value="Unassembled WGS sequence"/>
</dbReference>
<name>A0A6A6DEW6_9PEZI</name>
<keyword evidence="1" id="KW-1133">Transmembrane helix</keyword>
<sequence length="185" mass="21031">MPEWVSYGEVIINASEDKKAVQPHLNLHLLWLRVPGGPSLVNIKPLLLLGREHWPEVGIAIPYVVALSVLNGVLLGAWNSANERHTQPFRTPAVSSRATVDEQRKKWRCPNIWVHHEGHIKEIAAVDDWSDFSDEQKGNSDNSKHSEDTELDLTNRAFLNLEKYRGLQLSVLNMTRYLRLAIDSL</sequence>
<keyword evidence="3" id="KW-1185">Reference proteome</keyword>
<dbReference type="AlphaFoldDB" id="A0A6A6DEW6"/>
<protein>
    <submittedName>
        <fullName evidence="2">Uncharacterized protein</fullName>
    </submittedName>
</protein>
<evidence type="ECO:0000313" key="3">
    <source>
        <dbReference type="Proteomes" id="UP000800200"/>
    </source>
</evidence>
<gene>
    <name evidence="2" type="ORF">K469DRAFT_696454</name>
</gene>
<evidence type="ECO:0000313" key="2">
    <source>
        <dbReference type="EMBL" id="KAF2177685.1"/>
    </source>
</evidence>
<feature type="transmembrane region" description="Helical" evidence="1">
    <location>
        <begin position="57"/>
        <end position="78"/>
    </location>
</feature>
<reference evidence="2" key="1">
    <citation type="journal article" date="2020" name="Stud. Mycol.">
        <title>101 Dothideomycetes genomes: a test case for predicting lifestyles and emergence of pathogens.</title>
        <authorList>
            <person name="Haridas S."/>
            <person name="Albert R."/>
            <person name="Binder M."/>
            <person name="Bloem J."/>
            <person name="Labutti K."/>
            <person name="Salamov A."/>
            <person name="Andreopoulos B."/>
            <person name="Baker S."/>
            <person name="Barry K."/>
            <person name="Bills G."/>
            <person name="Bluhm B."/>
            <person name="Cannon C."/>
            <person name="Castanera R."/>
            <person name="Culley D."/>
            <person name="Daum C."/>
            <person name="Ezra D."/>
            <person name="Gonzalez J."/>
            <person name="Henrissat B."/>
            <person name="Kuo A."/>
            <person name="Liang C."/>
            <person name="Lipzen A."/>
            <person name="Lutzoni F."/>
            <person name="Magnuson J."/>
            <person name="Mondo S."/>
            <person name="Nolan M."/>
            <person name="Ohm R."/>
            <person name="Pangilinan J."/>
            <person name="Park H.-J."/>
            <person name="Ramirez L."/>
            <person name="Alfaro M."/>
            <person name="Sun H."/>
            <person name="Tritt A."/>
            <person name="Yoshinaga Y."/>
            <person name="Zwiers L.-H."/>
            <person name="Turgeon B."/>
            <person name="Goodwin S."/>
            <person name="Spatafora J."/>
            <person name="Crous P."/>
            <person name="Grigoriev I."/>
        </authorList>
    </citation>
    <scope>NUCLEOTIDE SEQUENCE</scope>
    <source>
        <strain evidence="2">CBS 207.26</strain>
    </source>
</reference>
<dbReference type="EMBL" id="ML994685">
    <property type="protein sequence ID" value="KAF2177685.1"/>
    <property type="molecule type" value="Genomic_DNA"/>
</dbReference>
<proteinExistence type="predicted"/>